<dbReference type="InterPro" id="IPR051933">
    <property type="entry name" value="Resuscitation_pf_RpfB"/>
</dbReference>
<gene>
    <name evidence="4" type="ORF">H9716_07580</name>
</gene>
<reference evidence="4" key="1">
    <citation type="journal article" date="2021" name="PeerJ">
        <title>Extensive microbial diversity within the chicken gut microbiome revealed by metagenomics and culture.</title>
        <authorList>
            <person name="Gilroy R."/>
            <person name="Ravi A."/>
            <person name="Getino M."/>
            <person name="Pursley I."/>
            <person name="Horton D.L."/>
            <person name="Alikhan N.F."/>
            <person name="Baker D."/>
            <person name="Gharbi K."/>
            <person name="Hall N."/>
            <person name="Watson M."/>
            <person name="Adriaenssens E.M."/>
            <person name="Foster-Nyarko E."/>
            <person name="Jarju S."/>
            <person name="Secka A."/>
            <person name="Antonio M."/>
            <person name="Oren A."/>
            <person name="Chaudhuri R.R."/>
            <person name="La Ragione R."/>
            <person name="Hildebrand F."/>
            <person name="Pallen M.J."/>
        </authorList>
    </citation>
    <scope>NUCLEOTIDE SEQUENCE</scope>
    <source>
        <strain evidence="4">CHK188-4685</strain>
    </source>
</reference>
<dbReference type="InterPro" id="IPR010611">
    <property type="entry name" value="3D_dom"/>
</dbReference>
<evidence type="ECO:0000259" key="3">
    <source>
        <dbReference type="Pfam" id="PF06725"/>
    </source>
</evidence>
<comment type="caution">
    <text evidence="4">The sequence shown here is derived from an EMBL/GenBank/DDBJ whole genome shotgun (WGS) entry which is preliminary data.</text>
</comment>
<evidence type="ECO:0000313" key="5">
    <source>
        <dbReference type="Proteomes" id="UP000886804"/>
    </source>
</evidence>
<dbReference type="SUPFAM" id="SSF50685">
    <property type="entry name" value="Barwin-like endoglucanases"/>
    <property type="match status" value="1"/>
</dbReference>
<dbReference type="AlphaFoldDB" id="A0A9D2L800"/>
<keyword evidence="1 2" id="KW-0732">Signal</keyword>
<dbReference type="PANTHER" id="PTHR39160:SF4">
    <property type="entry name" value="RESUSCITATION-PROMOTING FACTOR RPFB"/>
    <property type="match status" value="1"/>
</dbReference>
<reference evidence="4" key="2">
    <citation type="submission" date="2021-04" db="EMBL/GenBank/DDBJ databases">
        <authorList>
            <person name="Gilroy R."/>
        </authorList>
    </citation>
    <scope>NUCLEOTIDE SEQUENCE</scope>
    <source>
        <strain evidence="4">CHK188-4685</strain>
    </source>
</reference>
<feature type="chain" id="PRO_5038909593" evidence="2">
    <location>
        <begin position="27"/>
        <end position="243"/>
    </location>
</feature>
<organism evidence="4 5">
    <name type="scientific">Candidatus Enterocloster faecavium</name>
    <dbReference type="NCBI Taxonomy" id="2838560"/>
    <lineage>
        <taxon>Bacteria</taxon>
        <taxon>Bacillati</taxon>
        <taxon>Bacillota</taxon>
        <taxon>Clostridia</taxon>
        <taxon>Lachnospirales</taxon>
        <taxon>Lachnospiraceae</taxon>
        <taxon>Enterocloster</taxon>
    </lineage>
</organism>
<dbReference type="GO" id="GO:0004553">
    <property type="term" value="F:hydrolase activity, hydrolyzing O-glycosyl compounds"/>
    <property type="evidence" value="ECO:0007669"/>
    <property type="project" value="InterPro"/>
</dbReference>
<feature type="signal peptide" evidence="2">
    <location>
        <begin position="1"/>
        <end position="26"/>
    </location>
</feature>
<evidence type="ECO:0000256" key="1">
    <source>
        <dbReference type="ARBA" id="ARBA00022729"/>
    </source>
</evidence>
<evidence type="ECO:0000313" key="4">
    <source>
        <dbReference type="EMBL" id="HJB07712.1"/>
    </source>
</evidence>
<name>A0A9D2L800_9FIRM</name>
<proteinExistence type="predicted"/>
<dbReference type="Pfam" id="PF06725">
    <property type="entry name" value="3D"/>
    <property type="match status" value="1"/>
</dbReference>
<dbReference type="EMBL" id="DWYS01000091">
    <property type="protein sequence ID" value="HJB07712.1"/>
    <property type="molecule type" value="Genomic_DNA"/>
</dbReference>
<dbReference type="Gene3D" id="2.40.40.10">
    <property type="entry name" value="RlpA-like domain"/>
    <property type="match status" value="1"/>
</dbReference>
<dbReference type="GO" id="GO:0019867">
    <property type="term" value="C:outer membrane"/>
    <property type="evidence" value="ECO:0007669"/>
    <property type="project" value="InterPro"/>
</dbReference>
<sequence>MKIRHLTTCLFLSAVMAAAFAFTALAAVPAGRMEKVTDTQITGWAYQKDMPNSPINVRVAVKDADGHEVFSQKVTADEYREDLAREGKGNGCHGFTVSIDWSSLEDGVYTIEGYADDRTLTRTLTYTNGNPQEEASAKEETAPTPQLVSLGTFKTTGYCPCSRCSEGWGRHTCTGALATARHTIAVDPKVIPYGTQVMINGVVYTAEDKGGGVRGNHIDIFFDNHAETLQHGTQNVEVFLIAA</sequence>
<evidence type="ECO:0000256" key="2">
    <source>
        <dbReference type="SAM" id="SignalP"/>
    </source>
</evidence>
<protein>
    <submittedName>
        <fullName evidence="4">3D domain-containing protein</fullName>
    </submittedName>
</protein>
<dbReference type="InterPro" id="IPR059180">
    <property type="entry name" value="3D_YorM"/>
</dbReference>
<dbReference type="GO" id="GO:0009254">
    <property type="term" value="P:peptidoglycan turnover"/>
    <property type="evidence" value="ECO:0007669"/>
    <property type="project" value="InterPro"/>
</dbReference>
<dbReference type="Proteomes" id="UP000886804">
    <property type="component" value="Unassembled WGS sequence"/>
</dbReference>
<feature type="domain" description="3D" evidence="3">
    <location>
        <begin position="183"/>
        <end position="241"/>
    </location>
</feature>
<dbReference type="CDD" id="cd14667">
    <property type="entry name" value="3D_containing_proteins"/>
    <property type="match status" value="1"/>
</dbReference>
<dbReference type="PANTHER" id="PTHR39160">
    <property type="entry name" value="CELL WALL-BINDING PROTEIN YOCH"/>
    <property type="match status" value="1"/>
</dbReference>
<dbReference type="InterPro" id="IPR036908">
    <property type="entry name" value="RlpA-like_sf"/>
</dbReference>
<accession>A0A9D2L800</accession>